<evidence type="ECO:0000313" key="3">
    <source>
        <dbReference type="EMBL" id="EQD59972.1"/>
    </source>
</evidence>
<dbReference type="InterPro" id="IPR028082">
    <property type="entry name" value="Peripla_BP_I"/>
</dbReference>
<sequence>TFTVAVVGPLTGGLGPAGTPWADGVTVWANAMNAQGGVLFHGKMMKVSVTMMDDQSNPAQAVQLVQKAVSGDHVDMVISGFLTPDTDAIASTIQQLQIPLVANAAEDPEFQVGNPYLFSIYPTTAQQMQVFSNFFAGLSPKPLNISTLYSNEEAMLTLLGTTIQLMGPSYHILYNQTYDSSSLTAASADSYLLSANKPGLQMLMVSDEIPQNVITWIQEMKSLNIRPPIIFSEDMWDSPFFISQLGATANGMIGQDNWAANMSKAEASGQFANATYWYQQ</sequence>
<protein>
    <submittedName>
        <fullName evidence="3">Branched-chain amino acid binding protein</fullName>
    </submittedName>
</protein>
<dbReference type="PANTHER" id="PTHR30483:SF6">
    <property type="entry name" value="PERIPLASMIC BINDING PROTEIN OF ABC TRANSPORTER FOR NATURAL AMINO ACIDS"/>
    <property type="match status" value="1"/>
</dbReference>
<feature type="non-terminal residue" evidence="3">
    <location>
        <position position="280"/>
    </location>
</feature>
<accession>T1ARI9</accession>
<dbReference type="Pfam" id="PF13458">
    <property type="entry name" value="Peripla_BP_6"/>
    <property type="match status" value="1"/>
</dbReference>
<reference evidence="3" key="2">
    <citation type="journal article" date="2014" name="ISME J.">
        <title>Microbial stratification in low pH oxic and suboxic macroscopic growths along an acid mine drainage.</title>
        <authorList>
            <person name="Mendez-Garcia C."/>
            <person name="Mesa V."/>
            <person name="Sprenger R.R."/>
            <person name="Richter M."/>
            <person name="Diez M.S."/>
            <person name="Solano J."/>
            <person name="Bargiela R."/>
            <person name="Golyshina O.V."/>
            <person name="Manteca A."/>
            <person name="Ramos J.L."/>
            <person name="Gallego J.R."/>
            <person name="Llorente I."/>
            <person name="Martins Dos Santos V.A."/>
            <person name="Jensen O.N."/>
            <person name="Pelaez A.I."/>
            <person name="Sanchez J."/>
            <person name="Ferrer M."/>
        </authorList>
    </citation>
    <scope>NUCLEOTIDE SEQUENCE</scope>
</reference>
<proteinExistence type="predicted"/>
<name>T1ARI9_9ZZZZ</name>
<dbReference type="SUPFAM" id="SSF53822">
    <property type="entry name" value="Periplasmic binding protein-like I"/>
    <property type="match status" value="1"/>
</dbReference>
<comment type="caution">
    <text evidence="3">The sequence shown here is derived from an EMBL/GenBank/DDBJ whole genome shotgun (WGS) entry which is preliminary data.</text>
</comment>
<gene>
    <name evidence="3" type="ORF">B1B_07960</name>
</gene>
<reference evidence="3" key="1">
    <citation type="submission" date="2013-08" db="EMBL/GenBank/DDBJ databases">
        <authorList>
            <person name="Mendez C."/>
            <person name="Richter M."/>
            <person name="Ferrer M."/>
            <person name="Sanchez J."/>
        </authorList>
    </citation>
    <scope>NUCLEOTIDE SEQUENCE</scope>
</reference>
<feature type="non-terminal residue" evidence="3">
    <location>
        <position position="1"/>
    </location>
</feature>
<evidence type="ECO:0000259" key="2">
    <source>
        <dbReference type="Pfam" id="PF13458"/>
    </source>
</evidence>
<evidence type="ECO:0000256" key="1">
    <source>
        <dbReference type="ARBA" id="ARBA00022729"/>
    </source>
</evidence>
<dbReference type="PANTHER" id="PTHR30483">
    <property type="entry name" value="LEUCINE-SPECIFIC-BINDING PROTEIN"/>
    <property type="match status" value="1"/>
</dbReference>
<organism evidence="3">
    <name type="scientific">mine drainage metagenome</name>
    <dbReference type="NCBI Taxonomy" id="410659"/>
    <lineage>
        <taxon>unclassified sequences</taxon>
        <taxon>metagenomes</taxon>
        <taxon>ecological metagenomes</taxon>
    </lineage>
</organism>
<dbReference type="InterPro" id="IPR028081">
    <property type="entry name" value="Leu-bd"/>
</dbReference>
<dbReference type="InterPro" id="IPR051010">
    <property type="entry name" value="BCAA_transport"/>
</dbReference>
<dbReference type="Gene3D" id="3.40.50.2300">
    <property type="match status" value="2"/>
</dbReference>
<feature type="domain" description="Leucine-binding protein" evidence="2">
    <location>
        <begin position="2"/>
        <end position="273"/>
    </location>
</feature>
<dbReference type="EMBL" id="AUZY01005124">
    <property type="protein sequence ID" value="EQD59972.1"/>
    <property type="molecule type" value="Genomic_DNA"/>
</dbReference>
<keyword evidence="1" id="KW-0732">Signal</keyword>
<dbReference type="AlphaFoldDB" id="T1ARI9"/>